<dbReference type="InterPro" id="IPR054765">
    <property type="entry name" value="SLBB_dom"/>
</dbReference>
<evidence type="ECO:0000256" key="12">
    <source>
        <dbReference type="ARBA" id="ARBA00023139"/>
    </source>
</evidence>
<evidence type="ECO:0000256" key="3">
    <source>
        <dbReference type="ARBA" id="ARBA00022448"/>
    </source>
</evidence>
<organism evidence="20 21">
    <name type="scientific">Arcicella rigui</name>
    <dbReference type="NCBI Taxonomy" id="797020"/>
    <lineage>
        <taxon>Bacteria</taxon>
        <taxon>Pseudomonadati</taxon>
        <taxon>Bacteroidota</taxon>
        <taxon>Cytophagia</taxon>
        <taxon>Cytophagales</taxon>
        <taxon>Flectobacillaceae</taxon>
        <taxon>Arcicella</taxon>
    </lineage>
</organism>
<evidence type="ECO:0000256" key="9">
    <source>
        <dbReference type="ARBA" id="ARBA00023065"/>
    </source>
</evidence>
<dbReference type="InterPro" id="IPR003715">
    <property type="entry name" value="Poly_export_N"/>
</dbReference>
<dbReference type="Pfam" id="PF22461">
    <property type="entry name" value="SLBB_2"/>
    <property type="match status" value="1"/>
</dbReference>
<feature type="domain" description="Polysaccharide export protein N-terminal" evidence="17">
    <location>
        <begin position="138"/>
        <end position="203"/>
    </location>
</feature>
<feature type="domain" description="Soluble ligand binding" evidence="18">
    <location>
        <begin position="740"/>
        <end position="782"/>
    </location>
</feature>
<gene>
    <name evidence="20" type="ORF">VB248_11915</name>
</gene>
<keyword evidence="4" id="KW-1134">Transmembrane beta strand</keyword>
<keyword evidence="8" id="KW-0625">Polysaccharide transport</keyword>
<dbReference type="Pfam" id="PF02563">
    <property type="entry name" value="Poly_export"/>
    <property type="match status" value="1"/>
</dbReference>
<evidence type="ECO:0000259" key="18">
    <source>
        <dbReference type="Pfam" id="PF10531"/>
    </source>
</evidence>
<protein>
    <submittedName>
        <fullName evidence="20">SLBB domain-containing protein</fullName>
    </submittedName>
</protein>
<keyword evidence="13" id="KW-0998">Cell outer membrane</keyword>
<evidence type="ECO:0000256" key="11">
    <source>
        <dbReference type="ARBA" id="ARBA00023136"/>
    </source>
</evidence>
<evidence type="ECO:0000313" key="21">
    <source>
        <dbReference type="Proteomes" id="UP001302949"/>
    </source>
</evidence>
<sequence length="850" mass="93132">MLTSDLFQQANTRFISAPTSKMPLLTVALFIFLFPSILLGQTVNLGDLPASTTTAIQGAKKAATSTTTTAKPANSEARKVNDSANNKAESSSENDVRNAKIQTGDGVDSATAALRKKIFGINIFNNSKISFEPSLNIPTPKNYILGTGDELIIDINGYSEEHYTLPITAEGYIKIAKVGNVFVSGLSIEEAKKRITDRLSKIYVGLRPYGGMPANTTATISLGNIKTIRVTILGDVITPGTYSVSSLSRVMNALYLAGGPNENGTFREIRVIRDKKLIAKVDLYDLLTTGNLRQNISLQDQDLIQVGTYKSRIEIQGQVKKPGIFENLPNESLERIINEYANGFTPDAYKAILKVLRYTDKATKLIDLNADLLSSFYPKAGDIITVERILVTRLENPVTLSGAVLRPGQYSLNDNPTLSKLISRAESFTPDAFLGRILITRLKEDLSKENIAINYNDILSGKTQDVVLHAQDVITVYSSFELKETYTVRIQGEINLKPSAPITSPPNTGTTGVAETPAEESPDTAPIGSFPYLQNMTVEDLIEQAGGLKESAATGRIEVIRRKKNIGKDDPSQINSTIGERFNFTINSNLSLDATASKFILEPFDEVFVRSSPNYEKQQFVSVEGQITFPGIYGLERKDERISEIIKRSGGLSAQAYPKGATLVRKFRISKQEAERKSKQLNELSDNSQEVSLKVSAVQEETSESIGIDLVKALEEPGSSADMLLQDGDIIKIPKEPQTVRIQGEILYPTSTRYLDGMPFKHYISEAGGFTELSARKRSYIIYANGSVDRTRKILGLFNMYPKVSPGSEIVVPSLNLKVSASQQVLQTIQSLSMGLASLGTLLVLIRTFK</sequence>
<evidence type="ECO:0000256" key="4">
    <source>
        <dbReference type="ARBA" id="ARBA00022452"/>
    </source>
</evidence>
<evidence type="ECO:0000259" key="19">
    <source>
        <dbReference type="Pfam" id="PF22461"/>
    </source>
</evidence>
<reference evidence="20 21" key="1">
    <citation type="submission" date="2023-12" db="EMBL/GenBank/DDBJ databases">
        <title>Novel species of the genus Arcicella isolated from rivers.</title>
        <authorList>
            <person name="Lu H."/>
        </authorList>
    </citation>
    <scope>NUCLEOTIDE SEQUENCE [LARGE SCALE GENOMIC DNA]</scope>
    <source>
        <strain evidence="20 21">KCTC 23307</strain>
    </source>
</reference>
<feature type="domain" description="SLBB" evidence="19">
    <location>
        <begin position="229"/>
        <end position="306"/>
    </location>
</feature>
<feature type="compositionally biased region" description="Low complexity" evidence="16">
    <location>
        <begin position="82"/>
        <end position="93"/>
    </location>
</feature>
<comment type="similarity">
    <text evidence="2">Belongs to the BexD/CtrA/VexA family.</text>
</comment>
<dbReference type="RefSeq" id="WP_323297006.1">
    <property type="nucleotide sequence ID" value="NZ_JAYFUM010000012.1"/>
</dbReference>
<evidence type="ECO:0000256" key="6">
    <source>
        <dbReference type="ARBA" id="ARBA00022692"/>
    </source>
</evidence>
<evidence type="ECO:0000256" key="13">
    <source>
        <dbReference type="ARBA" id="ARBA00023237"/>
    </source>
</evidence>
<keyword evidence="14" id="KW-0449">Lipoprotein</keyword>
<feature type="domain" description="Soluble ligand binding" evidence="18">
    <location>
        <begin position="528"/>
        <end position="569"/>
    </location>
</feature>
<evidence type="ECO:0000256" key="15">
    <source>
        <dbReference type="SAM" id="Coils"/>
    </source>
</evidence>
<keyword evidence="11" id="KW-0472">Membrane</keyword>
<evidence type="ECO:0000256" key="2">
    <source>
        <dbReference type="ARBA" id="ARBA00009450"/>
    </source>
</evidence>
<evidence type="ECO:0000256" key="8">
    <source>
        <dbReference type="ARBA" id="ARBA00023047"/>
    </source>
</evidence>
<evidence type="ECO:0000256" key="5">
    <source>
        <dbReference type="ARBA" id="ARBA00022597"/>
    </source>
</evidence>
<evidence type="ECO:0000259" key="17">
    <source>
        <dbReference type="Pfam" id="PF02563"/>
    </source>
</evidence>
<keyword evidence="7" id="KW-0732">Signal</keyword>
<evidence type="ECO:0000256" key="14">
    <source>
        <dbReference type="ARBA" id="ARBA00023288"/>
    </source>
</evidence>
<keyword evidence="3" id="KW-0813">Transport</keyword>
<keyword evidence="5" id="KW-0762">Sugar transport</keyword>
<dbReference type="Gene3D" id="3.10.560.10">
    <property type="entry name" value="Outer membrane lipoprotein wza domain like"/>
    <property type="match status" value="5"/>
</dbReference>
<evidence type="ECO:0000256" key="7">
    <source>
        <dbReference type="ARBA" id="ARBA00022729"/>
    </source>
</evidence>
<keyword evidence="6" id="KW-0812">Transmembrane</keyword>
<evidence type="ECO:0000313" key="20">
    <source>
        <dbReference type="EMBL" id="MEA5139847.1"/>
    </source>
</evidence>
<dbReference type="Proteomes" id="UP001302949">
    <property type="component" value="Unassembled WGS sequence"/>
</dbReference>
<keyword evidence="10" id="KW-0626">Porin</keyword>
<dbReference type="InterPro" id="IPR019554">
    <property type="entry name" value="Soluble_ligand-bd"/>
</dbReference>
<accession>A0ABU5QB31</accession>
<feature type="coiled-coil region" evidence="15">
    <location>
        <begin position="664"/>
        <end position="701"/>
    </location>
</feature>
<evidence type="ECO:0000256" key="10">
    <source>
        <dbReference type="ARBA" id="ARBA00023114"/>
    </source>
</evidence>
<evidence type="ECO:0000256" key="16">
    <source>
        <dbReference type="SAM" id="MobiDB-lite"/>
    </source>
</evidence>
<comment type="caution">
    <text evidence="20">The sequence shown here is derived from an EMBL/GenBank/DDBJ whole genome shotgun (WGS) entry which is preliminary data.</text>
</comment>
<dbReference type="InterPro" id="IPR049712">
    <property type="entry name" value="Poly_export"/>
</dbReference>
<keyword evidence="9" id="KW-0406">Ion transport</keyword>
<feature type="region of interest" description="Disordered" evidence="16">
    <location>
        <begin position="499"/>
        <end position="523"/>
    </location>
</feature>
<feature type="compositionally biased region" description="Polar residues" evidence="16">
    <location>
        <begin position="501"/>
        <end position="513"/>
    </location>
</feature>
<feature type="compositionally biased region" description="Low complexity" evidence="16">
    <location>
        <begin position="61"/>
        <end position="73"/>
    </location>
</feature>
<comment type="subcellular location">
    <subcellularLocation>
        <location evidence="1">Cell outer membrane</location>
        <topology evidence="1">Multi-pass membrane protein</topology>
    </subcellularLocation>
</comment>
<proteinExistence type="inferred from homology"/>
<evidence type="ECO:0000256" key="1">
    <source>
        <dbReference type="ARBA" id="ARBA00004571"/>
    </source>
</evidence>
<dbReference type="PANTHER" id="PTHR33619:SF3">
    <property type="entry name" value="POLYSACCHARIDE EXPORT PROTEIN GFCE-RELATED"/>
    <property type="match status" value="1"/>
</dbReference>
<name>A0ABU5QB31_9BACT</name>
<keyword evidence="15" id="KW-0175">Coiled coil</keyword>
<feature type="region of interest" description="Disordered" evidence="16">
    <location>
        <begin position="61"/>
        <end position="101"/>
    </location>
</feature>
<dbReference type="PANTHER" id="PTHR33619">
    <property type="entry name" value="POLYSACCHARIDE EXPORT PROTEIN GFCE-RELATED"/>
    <property type="match status" value="1"/>
</dbReference>
<dbReference type="Pfam" id="PF10531">
    <property type="entry name" value="SLBB"/>
    <property type="match status" value="2"/>
</dbReference>
<keyword evidence="21" id="KW-1185">Reference proteome</keyword>
<keyword evidence="12" id="KW-0564">Palmitate</keyword>
<dbReference type="EMBL" id="JAYFUM010000012">
    <property type="protein sequence ID" value="MEA5139847.1"/>
    <property type="molecule type" value="Genomic_DNA"/>
</dbReference>